<sequence>MTPITAREGDNREQVMRRLALLIALSDALYAVMLSGRVAGDAAYSAVWWTPAAVLAVFVVPAAGLAWCARSGSVRSIELVASTVAVAFLVIVALWPVAWNGLALPGSMWLSFVPGLAAMTAALAWSPLSTVAYLLIATTAVQQINQHRATAINFAFGLELTYSLGFSLVFVAMILEGLRTAAALDHAREVTDRFGDDTAALEARAAQRRTHNTLIHNEVLSTLLAATSLPHSPHLQRRAAQAITRISTTPLVGDDRLYGNQHAVEILRAAVEDGGKVEMSLRCRDGQARAEAVIALADGAREAVRNARAHNPPGTRIRARIEADTRRVIVTIRDDGRGFDTTSTHSARYGLRGSLDRIRDIPGCAAGLDSAPGKGTTVTLRWRRPRPATPDIRQFLGIRTAAAAGVAVTYLAAISALALMSLHSRPGWASVTALVLFASMILVFLAAPADPIPRWATSAVILGPIGAVLALTELPKLPTAEQLWPASATAAIYALLLLRGRPAAAWTGQAIVVVGCTGWVGADLVGWGALMITRIADFAPLVGCMVFAWLVRPRLAAIVELRELNRQLVIRTTSARAALAERAAQLALFDARTAPLLSRIADPAEFSDAERGSFALLEACLRDELRGGILADPALRPILDDARRRGVDVLLYDDQQSTDHAPTTRAHILATLAAELTTAASGELTVRVQPTGRPIAATILVRGQGGTRRISIPANGTATFTGSAAVGGSRDPGARPWPTAAAKTS</sequence>
<proteinExistence type="predicted"/>
<dbReference type="SUPFAM" id="SSF55874">
    <property type="entry name" value="ATPase domain of HSP90 chaperone/DNA topoisomerase II/histidine kinase"/>
    <property type="match status" value="1"/>
</dbReference>
<feature type="transmembrane region" description="Helical" evidence="2">
    <location>
        <begin position="111"/>
        <end position="136"/>
    </location>
</feature>
<dbReference type="InterPro" id="IPR036890">
    <property type="entry name" value="HATPase_C_sf"/>
</dbReference>
<accession>A0ABQ6YI16</accession>
<comment type="caution">
    <text evidence="4">The sequence shown here is derived from an EMBL/GenBank/DDBJ whole genome shotgun (WGS) entry which is preliminary data.</text>
</comment>
<keyword evidence="2" id="KW-0472">Membrane</keyword>
<feature type="domain" description="Histidine kinase/HSP90-like ATPase" evidence="3">
    <location>
        <begin position="300"/>
        <end position="384"/>
    </location>
</feature>
<feature type="transmembrane region" description="Helical" evidence="2">
    <location>
        <begin position="483"/>
        <end position="498"/>
    </location>
</feature>
<keyword evidence="5" id="KW-1185">Reference proteome</keyword>
<evidence type="ECO:0000313" key="4">
    <source>
        <dbReference type="EMBL" id="KAF0845298.1"/>
    </source>
</evidence>
<dbReference type="InterPro" id="IPR003594">
    <property type="entry name" value="HATPase_dom"/>
</dbReference>
<protein>
    <submittedName>
        <fullName evidence="4">Signal transduction histidine kinase</fullName>
    </submittedName>
</protein>
<feature type="region of interest" description="Disordered" evidence="1">
    <location>
        <begin position="722"/>
        <end position="745"/>
    </location>
</feature>
<dbReference type="RefSeq" id="WP_157102141.1">
    <property type="nucleotide sequence ID" value="NZ_VMSD01000008.1"/>
</dbReference>
<reference evidence="4 5" key="1">
    <citation type="submission" date="2019-07" db="EMBL/GenBank/DDBJ databases">
        <title>Genomic Encyclopedia of Type Strains, Phase IV (KMG-IV): sequencing the most valuable type-strain genomes for metagenomic binning, comparative biology and taxonomic classification.</title>
        <authorList>
            <person name="Goeker M."/>
        </authorList>
    </citation>
    <scope>NUCLEOTIDE SEQUENCE [LARGE SCALE GENOMIC DNA]</scope>
    <source>
        <strain evidence="4 5">DSM 44831</strain>
    </source>
</reference>
<evidence type="ECO:0000313" key="5">
    <source>
        <dbReference type="Proteomes" id="UP000798951"/>
    </source>
</evidence>
<dbReference type="Proteomes" id="UP000798951">
    <property type="component" value="Unassembled WGS sequence"/>
</dbReference>
<keyword evidence="2" id="KW-0812">Transmembrane</keyword>
<evidence type="ECO:0000259" key="3">
    <source>
        <dbReference type="Pfam" id="PF02518"/>
    </source>
</evidence>
<dbReference type="GO" id="GO:0016301">
    <property type="term" value="F:kinase activity"/>
    <property type="evidence" value="ECO:0007669"/>
    <property type="project" value="UniProtKB-KW"/>
</dbReference>
<evidence type="ECO:0000256" key="2">
    <source>
        <dbReference type="SAM" id="Phobius"/>
    </source>
</evidence>
<organism evidence="4 5">
    <name type="scientific">Nocardia caishijiensis</name>
    <dbReference type="NCBI Taxonomy" id="184756"/>
    <lineage>
        <taxon>Bacteria</taxon>
        <taxon>Bacillati</taxon>
        <taxon>Actinomycetota</taxon>
        <taxon>Actinomycetes</taxon>
        <taxon>Mycobacteriales</taxon>
        <taxon>Nocardiaceae</taxon>
        <taxon>Nocardia</taxon>
    </lineage>
</organism>
<keyword evidence="4" id="KW-0808">Transferase</keyword>
<keyword evidence="2" id="KW-1133">Transmembrane helix</keyword>
<feature type="transmembrane region" description="Helical" evidence="2">
    <location>
        <begin position="79"/>
        <end position="99"/>
    </location>
</feature>
<feature type="transmembrane region" description="Helical" evidence="2">
    <location>
        <begin position="46"/>
        <end position="67"/>
    </location>
</feature>
<feature type="transmembrane region" description="Helical" evidence="2">
    <location>
        <begin position="510"/>
        <end position="532"/>
    </location>
</feature>
<feature type="transmembrane region" description="Helical" evidence="2">
    <location>
        <begin position="20"/>
        <end position="40"/>
    </location>
</feature>
<name>A0ABQ6YI16_9NOCA</name>
<dbReference type="Gene3D" id="3.30.565.10">
    <property type="entry name" value="Histidine kinase-like ATPase, C-terminal domain"/>
    <property type="match status" value="1"/>
</dbReference>
<gene>
    <name evidence="4" type="ORF">FNL39_108106</name>
</gene>
<dbReference type="EMBL" id="VMSD01000008">
    <property type="protein sequence ID" value="KAF0845298.1"/>
    <property type="molecule type" value="Genomic_DNA"/>
</dbReference>
<dbReference type="Pfam" id="PF02518">
    <property type="entry name" value="HATPase_c"/>
    <property type="match status" value="1"/>
</dbReference>
<feature type="transmembrane region" description="Helical" evidence="2">
    <location>
        <begin position="428"/>
        <end position="447"/>
    </location>
</feature>
<evidence type="ECO:0000256" key="1">
    <source>
        <dbReference type="SAM" id="MobiDB-lite"/>
    </source>
</evidence>
<feature type="transmembrane region" description="Helical" evidence="2">
    <location>
        <begin position="401"/>
        <end position="422"/>
    </location>
</feature>
<keyword evidence="4" id="KW-0418">Kinase</keyword>